<name>A0A8S8ZAI5_SORMA</name>
<dbReference type="EMBL" id="NMPR01000250">
    <property type="protein sequence ID" value="KAA8624184.1"/>
    <property type="molecule type" value="Genomic_DNA"/>
</dbReference>
<gene>
    <name evidence="2" type="ORF">SMACR_09334</name>
</gene>
<evidence type="ECO:0000313" key="3">
    <source>
        <dbReference type="Proteomes" id="UP000433876"/>
    </source>
</evidence>
<dbReference type="AlphaFoldDB" id="A0A8S8ZAI5"/>
<feature type="region of interest" description="Disordered" evidence="1">
    <location>
        <begin position="117"/>
        <end position="140"/>
    </location>
</feature>
<comment type="caution">
    <text evidence="2">The sequence shown here is derived from an EMBL/GenBank/DDBJ whole genome shotgun (WGS) entry which is preliminary data.</text>
</comment>
<evidence type="ECO:0000256" key="1">
    <source>
        <dbReference type="SAM" id="MobiDB-lite"/>
    </source>
</evidence>
<accession>A0A8S8ZAI5</accession>
<proteinExistence type="predicted"/>
<reference evidence="2 3" key="1">
    <citation type="submission" date="2017-07" db="EMBL/GenBank/DDBJ databases">
        <title>Genome sequence of the Sordaria macrospora wild type strain R19027.</title>
        <authorList>
            <person name="Nowrousian M."/>
            <person name="Teichert I."/>
            <person name="Kueck U."/>
        </authorList>
    </citation>
    <scope>NUCLEOTIDE SEQUENCE [LARGE SCALE GENOMIC DNA]</scope>
    <source>
        <strain evidence="2 3">R19027</strain>
        <tissue evidence="2">Mycelium</tissue>
    </source>
</reference>
<evidence type="ECO:0000313" key="2">
    <source>
        <dbReference type="EMBL" id="KAA8624184.1"/>
    </source>
</evidence>
<dbReference type="Proteomes" id="UP000433876">
    <property type="component" value="Unassembled WGS sequence"/>
</dbReference>
<organism evidence="2 3">
    <name type="scientific">Sordaria macrospora</name>
    <dbReference type="NCBI Taxonomy" id="5147"/>
    <lineage>
        <taxon>Eukaryota</taxon>
        <taxon>Fungi</taxon>
        <taxon>Dikarya</taxon>
        <taxon>Ascomycota</taxon>
        <taxon>Pezizomycotina</taxon>
        <taxon>Sordariomycetes</taxon>
        <taxon>Sordariomycetidae</taxon>
        <taxon>Sordariales</taxon>
        <taxon>Sordariaceae</taxon>
        <taxon>Sordaria</taxon>
    </lineage>
</organism>
<protein>
    <submittedName>
        <fullName evidence="2">Uncharacterized protein</fullName>
    </submittedName>
</protein>
<dbReference type="VEuPathDB" id="FungiDB:SMAC_09334"/>
<sequence length="170" mass="18358">MQKTQAQVRAVRPAIATRRVSVLPGPTLLVADSASAANQIQKSPAKRLRVDELWSDLGPPAAVSRRLDSVLPPPFMNVASQAVKANAASFAAGRGISNGLHSPVSSSSLFSTSTATTTTTLSSDNNNNKDKGSAARNATKLEIQLKRLDRKLDNLKWDRDYYRKEAQKKS</sequence>